<dbReference type="FunFam" id="2.170.220.10:FF:000001">
    <property type="entry name" value="methionine--tRNA ligase, mitochondrial"/>
    <property type="match status" value="1"/>
</dbReference>
<sequence>MSLSLRTLCRRGPREVFGLPCQPRPLVQPLRCAPSCERLAPRHFTSTINARSAPDTAPSGSRLKPYYVTTPIFYVNADPHIGHLYSDVIADVLARYHGYMNSGYSAYDRNGRTVSADTEVLQDDVAQRSPVSPIFSTGTDEHGLKVQKVAEAAGEDPRALCDRISQRFRHLADAANVDFSTFIRTTDADHAVAVEHLWRTLRERGHIYQGSHEGWYAVSDEAFYPETQVRKVAVDGQEQMQSIETGAKVEWSQEVNYKFRLSAFQQPLIDWLRANPTAIQPAQRHAQVLQEIESGLADLSISRPRSRLSWGIPVPDDADHTIYVWVDALTNYLTVTGYPAWANDASKEASLVESRAWPADVHVVGKDILRFHAIYWPAMLLAAGLPLPKTIVAHSHWTMNRAKMSKSRGNVANPFEAIDMFGVDTLRFFLMRVGGNLGADSDYNPAVLVEYHRKYLQGQLGNLVSRISAPKIHAGLAESPRDEEGVLLRPSAEDVRAVLDEETYALCERLEEELKQLPGKVDELMQSFELAKVLELILETAVARANEMVQRIEPWNAATPAAAVREAIVLTTETLRIAALLLHPFMPTKMTQLLDALLIPHNLRTSSKHLVRQDANGRLVSHARWRDPAQPKVEPLFPKIQPDPTLKA</sequence>
<accession>M9LTS1</accession>
<dbReference type="CDD" id="cd00814">
    <property type="entry name" value="MetRS_core"/>
    <property type="match status" value="1"/>
</dbReference>
<dbReference type="EC" id="6.1.1.10" evidence="2"/>
<organism evidence="12 13">
    <name type="scientific">Pseudozyma antarctica (strain T-34)</name>
    <name type="common">Yeast</name>
    <name type="synonym">Candida antarctica</name>
    <dbReference type="NCBI Taxonomy" id="1151754"/>
    <lineage>
        <taxon>Eukaryota</taxon>
        <taxon>Fungi</taxon>
        <taxon>Dikarya</taxon>
        <taxon>Basidiomycota</taxon>
        <taxon>Ustilaginomycotina</taxon>
        <taxon>Ustilaginomycetes</taxon>
        <taxon>Ustilaginales</taxon>
        <taxon>Ustilaginaceae</taxon>
        <taxon>Moesziomyces</taxon>
    </lineage>
</organism>
<dbReference type="Proteomes" id="UP000011976">
    <property type="component" value="Unassembled WGS sequence"/>
</dbReference>
<keyword evidence="4 10" id="KW-0547">Nucleotide-binding</keyword>
<dbReference type="GO" id="GO:0005524">
    <property type="term" value="F:ATP binding"/>
    <property type="evidence" value="ECO:0007669"/>
    <property type="project" value="UniProtKB-KW"/>
</dbReference>
<feature type="domain" description="Methionyl/Leucyl tRNA synthetase" evidence="11">
    <location>
        <begin position="134"/>
        <end position="467"/>
    </location>
</feature>
<dbReference type="Gene3D" id="1.10.730.10">
    <property type="entry name" value="Isoleucyl-tRNA Synthetase, Domain 1"/>
    <property type="match status" value="1"/>
</dbReference>
<dbReference type="PRINTS" id="PR01041">
    <property type="entry name" value="TRNASYNTHMET"/>
</dbReference>
<evidence type="ECO:0000313" key="13">
    <source>
        <dbReference type="Proteomes" id="UP000011976"/>
    </source>
</evidence>
<dbReference type="SUPFAM" id="SSF47323">
    <property type="entry name" value="Anticodon-binding domain of a subclass of class I aminoacyl-tRNA synthetases"/>
    <property type="match status" value="1"/>
</dbReference>
<dbReference type="PANTHER" id="PTHR43326">
    <property type="entry name" value="METHIONYL-TRNA SYNTHETASE"/>
    <property type="match status" value="1"/>
</dbReference>
<evidence type="ECO:0000256" key="10">
    <source>
        <dbReference type="RuleBase" id="RU363039"/>
    </source>
</evidence>
<evidence type="ECO:0000256" key="1">
    <source>
        <dbReference type="ARBA" id="ARBA00005594"/>
    </source>
</evidence>
<evidence type="ECO:0000256" key="5">
    <source>
        <dbReference type="ARBA" id="ARBA00022840"/>
    </source>
</evidence>
<dbReference type="EMBL" id="DF196772">
    <property type="protein sequence ID" value="GAC72224.1"/>
    <property type="molecule type" value="Genomic_DNA"/>
</dbReference>
<dbReference type="AlphaFoldDB" id="M9LTS1"/>
<dbReference type="Gene3D" id="2.170.220.10">
    <property type="match status" value="1"/>
</dbReference>
<dbReference type="PANTHER" id="PTHR43326:SF1">
    <property type="entry name" value="METHIONINE--TRNA LIGASE, MITOCHONDRIAL"/>
    <property type="match status" value="1"/>
</dbReference>
<evidence type="ECO:0000256" key="8">
    <source>
        <dbReference type="ARBA" id="ARBA00047364"/>
    </source>
</evidence>
<dbReference type="GO" id="GO:0004825">
    <property type="term" value="F:methionine-tRNA ligase activity"/>
    <property type="evidence" value="ECO:0007669"/>
    <property type="project" value="UniProtKB-EC"/>
</dbReference>
<dbReference type="InterPro" id="IPR014729">
    <property type="entry name" value="Rossmann-like_a/b/a_fold"/>
</dbReference>
<keyword evidence="3 10" id="KW-0436">Ligase</keyword>
<gene>
    <name evidence="12" type="ORF">PANT_6d00130</name>
</gene>
<dbReference type="SUPFAM" id="SSF52374">
    <property type="entry name" value="Nucleotidylyl transferase"/>
    <property type="match status" value="2"/>
</dbReference>
<dbReference type="GO" id="GO:0005739">
    <property type="term" value="C:mitochondrion"/>
    <property type="evidence" value="ECO:0007669"/>
    <property type="project" value="UniProtKB-ARBA"/>
</dbReference>
<evidence type="ECO:0000256" key="3">
    <source>
        <dbReference type="ARBA" id="ARBA00022598"/>
    </source>
</evidence>
<dbReference type="STRING" id="1151754.M9LTS1"/>
<keyword evidence="6 10" id="KW-0648">Protein biosynthesis</keyword>
<keyword evidence="7 10" id="KW-0030">Aminoacyl-tRNA synthetase</keyword>
<dbReference type="InterPro" id="IPR023457">
    <property type="entry name" value="Met-tRNA_synth_2"/>
</dbReference>
<reference evidence="13" key="1">
    <citation type="journal article" date="2013" name="Genome Announc.">
        <title>Genome sequence of the basidiomycetous yeast Pseudozyma antarctica T-34, a producer of the glycolipid biosurfactants mannosylerythritol lipids.</title>
        <authorList>
            <person name="Morita T."/>
            <person name="Koike H."/>
            <person name="Koyama Y."/>
            <person name="Hagiwara H."/>
            <person name="Ito E."/>
            <person name="Fukuoka T."/>
            <person name="Imura T."/>
            <person name="Machida M."/>
            <person name="Kitamoto D."/>
        </authorList>
    </citation>
    <scope>NUCLEOTIDE SEQUENCE [LARGE SCALE GENOMIC DNA]</scope>
    <source>
        <strain evidence="13">T-34</strain>
    </source>
</reference>
<dbReference type="InterPro" id="IPR009080">
    <property type="entry name" value="tRNAsynth_Ia_anticodon-bd"/>
</dbReference>
<comment type="similarity">
    <text evidence="1 10">Belongs to the class-I aminoacyl-tRNA synthetase family.</text>
</comment>
<dbReference type="InterPro" id="IPR015413">
    <property type="entry name" value="Methionyl/Leucyl_tRNA_Synth"/>
</dbReference>
<evidence type="ECO:0000313" key="12">
    <source>
        <dbReference type="EMBL" id="GAC72224.1"/>
    </source>
</evidence>
<protein>
    <recommendedName>
        <fullName evidence="9">Probable methionine--tRNA ligase, mitochondrial</fullName>
        <ecNumber evidence="2">6.1.1.10</ecNumber>
    </recommendedName>
</protein>
<evidence type="ECO:0000256" key="4">
    <source>
        <dbReference type="ARBA" id="ARBA00022741"/>
    </source>
</evidence>
<dbReference type="InterPro" id="IPR014758">
    <property type="entry name" value="Met-tRNA_synth"/>
</dbReference>
<evidence type="ECO:0000256" key="9">
    <source>
        <dbReference type="ARBA" id="ARBA00068817"/>
    </source>
</evidence>
<dbReference type="GO" id="GO:0006431">
    <property type="term" value="P:methionyl-tRNA aminoacylation"/>
    <property type="evidence" value="ECO:0007669"/>
    <property type="project" value="InterPro"/>
</dbReference>
<name>M9LTS1_PSEA3</name>
<evidence type="ECO:0000256" key="6">
    <source>
        <dbReference type="ARBA" id="ARBA00022917"/>
    </source>
</evidence>
<evidence type="ECO:0000259" key="11">
    <source>
        <dbReference type="Pfam" id="PF09334"/>
    </source>
</evidence>
<keyword evidence="5 10" id="KW-0067">ATP-binding</keyword>
<evidence type="ECO:0000256" key="7">
    <source>
        <dbReference type="ARBA" id="ARBA00023146"/>
    </source>
</evidence>
<dbReference type="NCBIfam" id="TIGR00398">
    <property type="entry name" value="metG"/>
    <property type="match status" value="1"/>
</dbReference>
<dbReference type="Gene3D" id="3.40.50.620">
    <property type="entry name" value="HUPs"/>
    <property type="match status" value="1"/>
</dbReference>
<comment type="catalytic activity">
    <reaction evidence="8">
        <text>tRNA(Met) + L-methionine + ATP = L-methionyl-tRNA(Met) + AMP + diphosphate</text>
        <dbReference type="Rhea" id="RHEA:13481"/>
        <dbReference type="Rhea" id="RHEA-COMP:9667"/>
        <dbReference type="Rhea" id="RHEA-COMP:9698"/>
        <dbReference type="ChEBI" id="CHEBI:30616"/>
        <dbReference type="ChEBI" id="CHEBI:33019"/>
        <dbReference type="ChEBI" id="CHEBI:57844"/>
        <dbReference type="ChEBI" id="CHEBI:78442"/>
        <dbReference type="ChEBI" id="CHEBI:78530"/>
        <dbReference type="ChEBI" id="CHEBI:456215"/>
        <dbReference type="EC" id="6.1.1.10"/>
    </reaction>
</comment>
<dbReference type="InterPro" id="IPR033911">
    <property type="entry name" value="MetRS_core"/>
</dbReference>
<dbReference type="Pfam" id="PF09334">
    <property type="entry name" value="tRNA-synt_1g"/>
    <property type="match status" value="2"/>
</dbReference>
<feature type="domain" description="Methionyl/Leucyl tRNA synthetase" evidence="11">
    <location>
        <begin position="66"/>
        <end position="98"/>
    </location>
</feature>
<proteinExistence type="inferred from homology"/>
<evidence type="ECO:0000256" key="2">
    <source>
        <dbReference type="ARBA" id="ARBA00012838"/>
    </source>
</evidence>
<dbReference type="OrthoDB" id="24670at2759"/>